<organism evidence="1 2">
    <name type="scientific">Schizothecium vesticola</name>
    <dbReference type="NCBI Taxonomy" id="314040"/>
    <lineage>
        <taxon>Eukaryota</taxon>
        <taxon>Fungi</taxon>
        <taxon>Dikarya</taxon>
        <taxon>Ascomycota</taxon>
        <taxon>Pezizomycotina</taxon>
        <taxon>Sordariomycetes</taxon>
        <taxon>Sordariomycetidae</taxon>
        <taxon>Sordariales</taxon>
        <taxon>Schizotheciaceae</taxon>
        <taxon>Schizothecium</taxon>
    </lineage>
</organism>
<gene>
    <name evidence="1" type="ORF">B0T18DRAFT_167846</name>
</gene>
<dbReference type="SUPFAM" id="SSF63724">
    <property type="entry name" value="Cytolysin/lectin"/>
    <property type="match status" value="1"/>
</dbReference>
<dbReference type="InterPro" id="IPR009960">
    <property type="entry name" value="Fruit_body_lectin_fun"/>
</dbReference>
<evidence type="ECO:0000313" key="1">
    <source>
        <dbReference type="EMBL" id="KAK0742640.1"/>
    </source>
</evidence>
<accession>A0AA40ENL2</accession>
<reference evidence="1" key="1">
    <citation type="submission" date="2023-06" db="EMBL/GenBank/DDBJ databases">
        <title>Genome-scale phylogeny and comparative genomics of the fungal order Sordariales.</title>
        <authorList>
            <consortium name="Lawrence Berkeley National Laboratory"/>
            <person name="Hensen N."/>
            <person name="Bonometti L."/>
            <person name="Westerberg I."/>
            <person name="Brannstrom I.O."/>
            <person name="Guillou S."/>
            <person name="Cros-Aarteil S."/>
            <person name="Calhoun S."/>
            <person name="Haridas S."/>
            <person name="Kuo A."/>
            <person name="Mondo S."/>
            <person name="Pangilinan J."/>
            <person name="Riley R."/>
            <person name="LaButti K."/>
            <person name="Andreopoulos B."/>
            <person name="Lipzen A."/>
            <person name="Chen C."/>
            <person name="Yanf M."/>
            <person name="Daum C."/>
            <person name="Ng V."/>
            <person name="Clum A."/>
            <person name="Steindorff A."/>
            <person name="Ohm R."/>
            <person name="Martin F."/>
            <person name="Silar P."/>
            <person name="Natvig D."/>
            <person name="Lalanne C."/>
            <person name="Gautier V."/>
            <person name="Ament-velasquez S.L."/>
            <person name="Kruys A."/>
            <person name="Hutchinson M.I."/>
            <person name="Powell A.J."/>
            <person name="Barry K."/>
            <person name="Miller A.N."/>
            <person name="Grigoriev I.V."/>
            <person name="Debuchy R."/>
            <person name="Gladieux P."/>
            <person name="Thoren M.H."/>
            <person name="Johannesson H."/>
        </authorList>
    </citation>
    <scope>NUCLEOTIDE SEQUENCE</scope>
    <source>
        <strain evidence="1">SMH3187-1</strain>
    </source>
</reference>
<keyword evidence="2" id="KW-1185">Reference proteome</keyword>
<dbReference type="AlphaFoldDB" id="A0AA40ENL2"/>
<dbReference type="InterPro" id="IPR015926">
    <property type="entry name" value="Cytolysin/lectin"/>
</dbReference>
<evidence type="ECO:0000313" key="2">
    <source>
        <dbReference type="Proteomes" id="UP001172155"/>
    </source>
</evidence>
<proteinExistence type="predicted"/>
<protein>
    <submittedName>
        <fullName evidence="1">Lectin 1a</fullName>
    </submittedName>
</protein>
<dbReference type="Pfam" id="PF07367">
    <property type="entry name" value="FB_lectin"/>
    <property type="match status" value="1"/>
</dbReference>
<comment type="caution">
    <text evidence="1">The sequence shown here is derived from an EMBL/GenBank/DDBJ whole genome shotgun (WGS) entry which is preliminary data.</text>
</comment>
<dbReference type="EMBL" id="JAUKUD010000005">
    <property type="protein sequence ID" value="KAK0742640.1"/>
    <property type="molecule type" value="Genomic_DNA"/>
</dbReference>
<dbReference type="Gene3D" id="2.60.270.20">
    <property type="entry name" value="Cytolysin/lectin"/>
    <property type="match status" value="1"/>
</dbReference>
<sequence length="144" mass="16257">MSSAYTLNVRVINDTRDPLTVIEKTAWFGAGTEWHDAEEGHVLSMNTSGSSGMLRLRNSRGDRFAVAVGIHNNKRWCDVTADLDNATPLTKLHGRYYDDKDAKNKRLWAQDEEFQVVTKGGATIKIVFYKVDGKMLWANLEYSS</sequence>
<dbReference type="Proteomes" id="UP001172155">
    <property type="component" value="Unassembled WGS sequence"/>
</dbReference>
<name>A0AA40ENL2_9PEZI</name>